<dbReference type="Gene3D" id="3.40.50.300">
    <property type="entry name" value="P-loop containing nucleotide triphosphate hydrolases"/>
    <property type="match status" value="1"/>
</dbReference>
<organism evidence="3 4">
    <name type="scientific">Candidatus Buchananbacteria bacterium RBG_13_39_9</name>
    <dbReference type="NCBI Taxonomy" id="1797531"/>
    <lineage>
        <taxon>Bacteria</taxon>
        <taxon>Candidatus Buchananiibacteriota</taxon>
    </lineage>
</organism>
<dbReference type="SUPFAM" id="SSF52540">
    <property type="entry name" value="P-loop containing nucleoside triphosphate hydrolases"/>
    <property type="match status" value="1"/>
</dbReference>
<dbReference type="Proteomes" id="UP000176260">
    <property type="component" value="Unassembled WGS sequence"/>
</dbReference>
<dbReference type="PANTHER" id="PTHR43384:SF6">
    <property type="entry name" value="SEPTUM SITE-DETERMINING PROTEIN MIND HOMOLOG, CHLOROPLASTIC"/>
    <property type="match status" value="1"/>
</dbReference>
<dbReference type="EMBL" id="MHIA01000006">
    <property type="protein sequence ID" value="OGY42785.1"/>
    <property type="molecule type" value="Genomic_DNA"/>
</dbReference>
<dbReference type="InterPro" id="IPR027417">
    <property type="entry name" value="P-loop_NTPase"/>
</dbReference>
<keyword evidence="2" id="KW-0067">ATP-binding</keyword>
<evidence type="ECO:0000256" key="2">
    <source>
        <dbReference type="ARBA" id="ARBA00022840"/>
    </source>
</evidence>
<name>A0A1G1XRT0_9BACT</name>
<dbReference type="GO" id="GO:0016887">
    <property type="term" value="F:ATP hydrolysis activity"/>
    <property type="evidence" value="ECO:0007669"/>
    <property type="project" value="TreeGrafter"/>
</dbReference>
<evidence type="ECO:0000313" key="3">
    <source>
        <dbReference type="EMBL" id="OGY42785.1"/>
    </source>
</evidence>
<dbReference type="GO" id="GO:0005829">
    <property type="term" value="C:cytosol"/>
    <property type="evidence" value="ECO:0007669"/>
    <property type="project" value="TreeGrafter"/>
</dbReference>
<dbReference type="GO" id="GO:0005524">
    <property type="term" value="F:ATP binding"/>
    <property type="evidence" value="ECO:0007669"/>
    <property type="project" value="UniProtKB-KW"/>
</dbReference>
<evidence type="ECO:0000256" key="1">
    <source>
        <dbReference type="ARBA" id="ARBA00022741"/>
    </source>
</evidence>
<dbReference type="NCBIfam" id="NF047398">
    <property type="entry name" value="AAA_KGGVGR"/>
    <property type="match status" value="1"/>
</dbReference>
<dbReference type="AlphaFoldDB" id="A0A1G1XRT0"/>
<evidence type="ECO:0000313" key="4">
    <source>
        <dbReference type="Proteomes" id="UP000176260"/>
    </source>
</evidence>
<keyword evidence="1" id="KW-0547">Nucleotide-binding</keyword>
<gene>
    <name evidence="3" type="ORF">A2Y67_03575</name>
</gene>
<dbReference type="GO" id="GO:0009898">
    <property type="term" value="C:cytoplasmic side of plasma membrane"/>
    <property type="evidence" value="ECO:0007669"/>
    <property type="project" value="TreeGrafter"/>
</dbReference>
<dbReference type="PANTHER" id="PTHR43384">
    <property type="entry name" value="SEPTUM SITE-DETERMINING PROTEIN MIND HOMOLOG, CHLOROPLASTIC-RELATED"/>
    <property type="match status" value="1"/>
</dbReference>
<protein>
    <submittedName>
        <fullName evidence="3">Uncharacterized protein</fullName>
    </submittedName>
</protein>
<comment type="caution">
    <text evidence="3">The sequence shown here is derived from an EMBL/GenBank/DDBJ whole genome shotgun (WGS) entry which is preliminary data.</text>
</comment>
<dbReference type="GO" id="GO:0051782">
    <property type="term" value="P:negative regulation of cell division"/>
    <property type="evidence" value="ECO:0007669"/>
    <property type="project" value="TreeGrafter"/>
</dbReference>
<dbReference type="InterPro" id="IPR050625">
    <property type="entry name" value="ParA/MinD_ATPase"/>
</dbReference>
<reference evidence="3 4" key="1">
    <citation type="journal article" date="2016" name="Nat. Commun.">
        <title>Thousands of microbial genomes shed light on interconnected biogeochemical processes in an aquifer system.</title>
        <authorList>
            <person name="Anantharaman K."/>
            <person name="Brown C.T."/>
            <person name="Hug L.A."/>
            <person name="Sharon I."/>
            <person name="Castelle C.J."/>
            <person name="Probst A.J."/>
            <person name="Thomas B.C."/>
            <person name="Singh A."/>
            <person name="Wilkins M.J."/>
            <person name="Karaoz U."/>
            <person name="Brodie E.L."/>
            <person name="Williams K.H."/>
            <person name="Hubbard S.S."/>
            <person name="Banfield J.F."/>
        </authorList>
    </citation>
    <scope>NUCLEOTIDE SEQUENCE [LARGE SCALE GENOMIC DNA]</scope>
</reference>
<sequence>MKTISFYSYKGGVGRSAFLASFAQWLINSGRSCVVLDGDLNAPSLHHKFLESVILAKDVWDLNKQNVGLQLYILDYLAKLNQAADDITEYFIPLNSNSSEINCFFMPAGNAPTHDYASKHLRIDWKILFPPKDPAPGIDLFLDLRNRIEEEFNPDFLLVDLPAGITNIGVLGYAFLPDISVCLFICSPENLEGIRLAIDALKNNVSKSPVIFPILSRVSREQDEEAVIKAVKIWIAEDFRIIHESSGKEFAQPTIANPQPVAISSEYLEIFQIFKSGAK</sequence>
<accession>A0A1G1XRT0</accession>
<proteinExistence type="predicted"/>